<accession>A0ACB5U5H1</accession>
<comment type="caution">
    <text evidence="1">The sequence shown here is derived from an EMBL/GenBank/DDBJ whole genome shotgun (WGS) entry which is preliminary data.</text>
</comment>
<reference evidence="1" key="1">
    <citation type="submission" date="2023-04" db="EMBL/GenBank/DDBJ databases">
        <title>Candida boidinii NBRC 1967.</title>
        <authorList>
            <person name="Ichikawa N."/>
            <person name="Sato H."/>
            <person name="Tonouchi N."/>
        </authorList>
    </citation>
    <scope>NUCLEOTIDE SEQUENCE</scope>
    <source>
        <strain evidence="1">NBRC 1967</strain>
    </source>
</reference>
<dbReference type="Proteomes" id="UP001165101">
    <property type="component" value="Unassembled WGS sequence"/>
</dbReference>
<organism evidence="1 2">
    <name type="scientific">Candida boidinii</name>
    <name type="common">Yeast</name>
    <dbReference type="NCBI Taxonomy" id="5477"/>
    <lineage>
        <taxon>Eukaryota</taxon>
        <taxon>Fungi</taxon>
        <taxon>Dikarya</taxon>
        <taxon>Ascomycota</taxon>
        <taxon>Saccharomycotina</taxon>
        <taxon>Pichiomycetes</taxon>
        <taxon>Pichiales</taxon>
        <taxon>Pichiaceae</taxon>
        <taxon>Ogataea</taxon>
        <taxon>Ogataea/Candida clade</taxon>
    </lineage>
</organism>
<sequence>MLARSSIRRLTRSSISGLARVQVNTGIKTSSIINSAIKLNNNATTNIKRFQSTIPTKPKEIFTNISDKDDPNRNIIFEYTWGTWLKDDKLEKDKRRTKFSIEELNSFLKSLINDEIKDNNSSLITSKHDSNIKILKNNINEILGENLKDFEYLKQIDSIHEGKHHRIYKITTSNDKILVLRIPYKLDTELYIKRKISSEVATMEFLNLNLKDKINIPKVLAYSNNYENKIGSPFILMEYKSGDLLMRQWNPLISGEINEENSKKELLKVINPIADINDQLNSIIFNKFGSIYFKDDLPNGFESKEIDIIDNGKVEGEFVIGPTVEKAYFRNKELIKEEDLIKYLGPWNSNEPLKMIKDLIQLELENFKLKLSIN</sequence>
<name>A0ACB5U5H1_CANBO</name>
<evidence type="ECO:0000313" key="2">
    <source>
        <dbReference type="Proteomes" id="UP001165101"/>
    </source>
</evidence>
<gene>
    <name evidence="1" type="ORF">Cboi01_000562600</name>
</gene>
<protein>
    <submittedName>
        <fullName evidence="1">Unnamed protein product</fullName>
    </submittedName>
</protein>
<proteinExistence type="predicted"/>
<keyword evidence="2" id="KW-1185">Reference proteome</keyword>
<evidence type="ECO:0000313" key="1">
    <source>
        <dbReference type="EMBL" id="GMF00693.1"/>
    </source>
</evidence>
<dbReference type="EMBL" id="BSXV01004527">
    <property type="protein sequence ID" value="GMF00693.1"/>
    <property type="molecule type" value="Genomic_DNA"/>
</dbReference>